<evidence type="ECO:0000256" key="1">
    <source>
        <dbReference type="ARBA" id="ARBA00009902"/>
    </source>
</evidence>
<dbReference type="SUPFAM" id="SSF49899">
    <property type="entry name" value="Concanavalin A-like lectins/glucanases"/>
    <property type="match status" value="1"/>
</dbReference>
<protein>
    <submittedName>
        <fullName evidence="8">Glycoside hydrolase family 32 protein</fullName>
    </submittedName>
</protein>
<dbReference type="Gene3D" id="2.115.10.20">
    <property type="entry name" value="Glycosyl hydrolase domain, family 43"/>
    <property type="match status" value="1"/>
</dbReference>
<keyword evidence="2 4" id="KW-0378">Hydrolase</keyword>
<dbReference type="PANTHER" id="PTHR42800:SF3">
    <property type="entry name" value="GLYCOSYL HYDROLASE FAMILY 32 N-TERMINAL DOMAIN-CONTAINING PROTEIN"/>
    <property type="match status" value="1"/>
</dbReference>
<dbReference type="GO" id="GO:0004575">
    <property type="term" value="F:sucrose alpha-glucosidase activity"/>
    <property type="evidence" value="ECO:0007669"/>
    <property type="project" value="TreeGrafter"/>
</dbReference>
<evidence type="ECO:0000256" key="5">
    <source>
        <dbReference type="SAM" id="SignalP"/>
    </source>
</evidence>
<keyword evidence="9" id="KW-1185">Reference proteome</keyword>
<evidence type="ECO:0000259" key="7">
    <source>
        <dbReference type="Pfam" id="PF08244"/>
    </source>
</evidence>
<dbReference type="AlphaFoldDB" id="A0A1J9QU07"/>
<sequence length="665" mass="73192">MHLAALPSAVALLVSASQALVIPDDQHIPPSLDLGTLANNSLFTRWRPTYHVAAPAVPDPCGPMYDPLRDTYHIFYQAFPQHVNFGNTTWGHATSRDLIIWQDVGGWQNRSFVAIEPGPSFSYDWLGAFSGGAYPGSLFGEADGNLTVFYTGSLSSPDFWRKPYKPNSETQNAATSSDGGRTWQKWQGNPILNGAPGGWNVTGMRDPIPARIPELARVLGDDEDTFYITIGSGIRGVGPRAPLWKAPKHDLTDWSFQGSLFEVPVNYTWGPDGNRTGSFGGNFEMATFYPLVEKAEFGGDGETLHWVYTFGAEGFESFGHDLTHWSLFALGDVTRRDNGSAAFSIRAAGPGDWGNGYAVNTFWDSKNERRVAWGWSDEDFNGYGVSQNGYQGSLLLPRELYVRKVKGVVAPAAGAPNQSAEIWEREHGRPTYTVTTLAQRPLPDVVAGIQQQHAGTRVGDIQVTGEHRIPALNSSTYHLRATLDLAASPSPLDADPTAAQFGFKLRAAPADEEFTSLLYTPANNTLVLNRARSSLITNFTHSSFNAYLEPFLFPAFDNETADPVPEPLTFDIFVDASLLEVFVNDRVALSTRVYPSRADALQAALVATEGSAAFRDVTYWDTMTHVWPRRPTNSSGELHTDPWYETHVTMENEWVEVGTQVYDGY</sequence>
<dbReference type="InterPro" id="IPR023296">
    <property type="entry name" value="Glyco_hydro_beta-prop_sf"/>
</dbReference>
<dbReference type="Pfam" id="PF00251">
    <property type="entry name" value="Glyco_hydro_32N"/>
    <property type="match status" value="1"/>
</dbReference>
<accession>A0A1J9QU07</accession>
<dbReference type="SUPFAM" id="SSF75005">
    <property type="entry name" value="Arabinanase/levansucrase/invertase"/>
    <property type="match status" value="1"/>
</dbReference>
<dbReference type="GO" id="GO:0005987">
    <property type="term" value="P:sucrose catabolic process"/>
    <property type="evidence" value="ECO:0007669"/>
    <property type="project" value="TreeGrafter"/>
</dbReference>
<evidence type="ECO:0000256" key="4">
    <source>
        <dbReference type="RuleBase" id="RU362110"/>
    </source>
</evidence>
<keyword evidence="5" id="KW-0732">Signal</keyword>
<proteinExistence type="inferred from homology"/>
<keyword evidence="3 4" id="KW-0326">Glycosidase</keyword>
<dbReference type="SMART" id="SM00640">
    <property type="entry name" value="Glyco_32"/>
    <property type="match status" value="1"/>
</dbReference>
<dbReference type="GeneID" id="31016770"/>
<dbReference type="OrthoDB" id="202537at2759"/>
<feature type="signal peptide" evidence="5">
    <location>
        <begin position="1"/>
        <end position="19"/>
    </location>
</feature>
<dbReference type="EMBL" id="MNUE01000048">
    <property type="protein sequence ID" value="OJD31474.1"/>
    <property type="molecule type" value="Genomic_DNA"/>
</dbReference>
<dbReference type="InterPro" id="IPR013320">
    <property type="entry name" value="ConA-like_dom_sf"/>
</dbReference>
<organism evidence="8 9">
    <name type="scientific">Diplodia corticola</name>
    <dbReference type="NCBI Taxonomy" id="236234"/>
    <lineage>
        <taxon>Eukaryota</taxon>
        <taxon>Fungi</taxon>
        <taxon>Dikarya</taxon>
        <taxon>Ascomycota</taxon>
        <taxon>Pezizomycotina</taxon>
        <taxon>Dothideomycetes</taxon>
        <taxon>Dothideomycetes incertae sedis</taxon>
        <taxon>Botryosphaeriales</taxon>
        <taxon>Botryosphaeriaceae</taxon>
        <taxon>Diplodia</taxon>
    </lineage>
</organism>
<dbReference type="Proteomes" id="UP000183809">
    <property type="component" value="Unassembled WGS sequence"/>
</dbReference>
<evidence type="ECO:0000313" key="8">
    <source>
        <dbReference type="EMBL" id="OJD31474.1"/>
    </source>
</evidence>
<feature type="domain" description="Glycosyl hydrolase family 32 N-terminal" evidence="6">
    <location>
        <begin position="58"/>
        <end position="404"/>
    </location>
</feature>
<feature type="domain" description="Glycosyl hydrolase family 32 C-terminal" evidence="7">
    <location>
        <begin position="465"/>
        <end position="621"/>
    </location>
</feature>
<dbReference type="InterPro" id="IPR001362">
    <property type="entry name" value="Glyco_hydro_32"/>
</dbReference>
<evidence type="ECO:0000256" key="2">
    <source>
        <dbReference type="ARBA" id="ARBA00022801"/>
    </source>
</evidence>
<reference evidence="8 9" key="1">
    <citation type="submission" date="2016-10" db="EMBL/GenBank/DDBJ databases">
        <title>Proteomics and genomics reveal pathogen-plant mechanisms compatible with a hemibiotrophic lifestyle of Diplodia corticola.</title>
        <authorList>
            <person name="Fernandes I."/>
            <person name="De Jonge R."/>
            <person name="Van De Peer Y."/>
            <person name="Devreese B."/>
            <person name="Alves A."/>
            <person name="Esteves A.C."/>
        </authorList>
    </citation>
    <scope>NUCLEOTIDE SEQUENCE [LARGE SCALE GENOMIC DNA]</scope>
    <source>
        <strain evidence="8 9">CBS 112549</strain>
    </source>
</reference>
<dbReference type="PANTHER" id="PTHR42800">
    <property type="entry name" value="EXOINULINASE INUD (AFU_ORTHOLOGUE AFUA_5G00480)"/>
    <property type="match status" value="1"/>
</dbReference>
<name>A0A1J9QU07_9PEZI</name>
<evidence type="ECO:0000313" key="9">
    <source>
        <dbReference type="Proteomes" id="UP000183809"/>
    </source>
</evidence>
<dbReference type="InterPro" id="IPR013148">
    <property type="entry name" value="Glyco_hydro_32_N"/>
</dbReference>
<dbReference type="Gene3D" id="2.60.120.560">
    <property type="entry name" value="Exo-inulinase, domain 1"/>
    <property type="match status" value="1"/>
</dbReference>
<dbReference type="STRING" id="236234.A0A1J9QU07"/>
<gene>
    <name evidence="8" type="ORF">BKCO1_4800067</name>
</gene>
<comment type="similarity">
    <text evidence="1 4">Belongs to the glycosyl hydrolase 32 family.</text>
</comment>
<dbReference type="GO" id="GO:0005737">
    <property type="term" value="C:cytoplasm"/>
    <property type="evidence" value="ECO:0007669"/>
    <property type="project" value="TreeGrafter"/>
</dbReference>
<comment type="caution">
    <text evidence="8">The sequence shown here is derived from an EMBL/GenBank/DDBJ whole genome shotgun (WGS) entry which is preliminary data.</text>
</comment>
<dbReference type="Pfam" id="PF08244">
    <property type="entry name" value="Glyco_hydro_32C"/>
    <property type="match status" value="1"/>
</dbReference>
<feature type="chain" id="PRO_5012678959" evidence="5">
    <location>
        <begin position="20"/>
        <end position="665"/>
    </location>
</feature>
<dbReference type="RefSeq" id="XP_020127734.1">
    <property type="nucleotide sequence ID" value="XM_020276509.1"/>
</dbReference>
<evidence type="ECO:0000256" key="3">
    <source>
        <dbReference type="ARBA" id="ARBA00023295"/>
    </source>
</evidence>
<dbReference type="CDD" id="cd18621">
    <property type="entry name" value="GH32_XdINV-like"/>
    <property type="match status" value="1"/>
</dbReference>
<dbReference type="InterPro" id="IPR013189">
    <property type="entry name" value="Glyco_hydro_32_C"/>
</dbReference>
<evidence type="ECO:0000259" key="6">
    <source>
        <dbReference type="Pfam" id="PF00251"/>
    </source>
</evidence>